<keyword evidence="3" id="KW-1185">Reference proteome</keyword>
<gene>
    <name evidence="2" type="ORF">AB852_35250</name>
</gene>
<organism evidence="2 3">
    <name type="scientific">Streptomyces uncialis</name>
    <dbReference type="NCBI Taxonomy" id="1048205"/>
    <lineage>
        <taxon>Bacteria</taxon>
        <taxon>Bacillati</taxon>
        <taxon>Actinomycetota</taxon>
        <taxon>Actinomycetes</taxon>
        <taxon>Kitasatosporales</taxon>
        <taxon>Streptomycetaceae</taxon>
        <taxon>Streptomyces</taxon>
    </lineage>
</organism>
<protein>
    <submittedName>
        <fullName evidence="2">Uncharacterized protein</fullName>
    </submittedName>
</protein>
<evidence type="ECO:0000256" key="1">
    <source>
        <dbReference type="SAM" id="MobiDB-lite"/>
    </source>
</evidence>
<name>A0A1Q4UXV9_9ACTN</name>
<evidence type="ECO:0000313" key="3">
    <source>
        <dbReference type="Proteomes" id="UP000186455"/>
    </source>
</evidence>
<accession>A0A1Q4UXV9</accession>
<dbReference type="STRING" id="1048205.AB852_35250"/>
<dbReference type="Proteomes" id="UP000186455">
    <property type="component" value="Unassembled WGS sequence"/>
</dbReference>
<comment type="caution">
    <text evidence="2">The sequence shown here is derived from an EMBL/GenBank/DDBJ whole genome shotgun (WGS) entry which is preliminary data.</text>
</comment>
<sequence length="67" mass="6766">MTPAVGRRTPVTARGPASPGWPTWDGPVPGADGVGPARPFRLPERPPTTAGAPSVLRPGAGAGRMRA</sequence>
<proteinExistence type="predicted"/>
<feature type="region of interest" description="Disordered" evidence="1">
    <location>
        <begin position="1"/>
        <end position="67"/>
    </location>
</feature>
<reference evidence="2 3" key="1">
    <citation type="submission" date="2015-06" db="EMBL/GenBank/DDBJ databases">
        <title>Cloning and characterization of the uncialamcin biosynthetic gene cluster.</title>
        <authorList>
            <person name="Yan X."/>
            <person name="Huang T."/>
            <person name="Ge H."/>
            <person name="Shen B."/>
        </authorList>
    </citation>
    <scope>NUCLEOTIDE SEQUENCE [LARGE SCALE GENOMIC DNA]</scope>
    <source>
        <strain evidence="2 3">DCA2648</strain>
    </source>
</reference>
<evidence type="ECO:0000313" key="2">
    <source>
        <dbReference type="EMBL" id="OKH90430.1"/>
    </source>
</evidence>
<dbReference type="EMBL" id="LFBV01000012">
    <property type="protein sequence ID" value="OKH90430.1"/>
    <property type="molecule type" value="Genomic_DNA"/>
</dbReference>
<feature type="compositionally biased region" description="Low complexity" evidence="1">
    <location>
        <begin position="25"/>
        <end position="39"/>
    </location>
</feature>
<dbReference type="AlphaFoldDB" id="A0A1Q4UXV9"/>